<proteinExistence type="predicted"/>
<name>A0AAV5K722_9ROSI</name>
<organism evidence="1 2">
    <name type="scientific">Rubroshorea leprosula</name>
    <dbReference type="NCBI Taxonomy" id="152421"/>
    <lineage>
        <taxon>Eukaryota</taxon>
        <taxon>Viridiplantae</taxon>
        <taxon>Streptophyta</taxon>
        <taxon>Embryophyta</taxon>
        <taxon>Tracheophyta</taxon>
        <taxon>Spermatophyta</taxon>
        <taxon>Magnoliopsida</taxon>
        <taxon>eudicotyledons</taxon>
        <taxon>Gunneridae</taxon>
        <taxon>Pentapetalae</taxon>
        <taxon>rosids</taxon>
        <taxon>malvids</taxon>
        <taxon>Malvales</taxon>
        <taxon>Dipterocarpaceae</taxon>
        <taxon>Rubroshorea</taxon>
    </lineage>
</organism>
<evidence type="ECO:0000313" key="1">
    <source>
        <dbReference type="EMBL" id="GKV20450.1"/>
    </source>
</evidence>
<accession>A0AAV5K722</accession>
<comment type="caution">
    <text evidence="1">The sequence shown here is derived from an EMBL/GenBank/DDBJ whole genome shotgun (WGS) entry which is preliminary data.</text>
</comment>
<dbReference type="Proteomes" id="UP001054252">
    <property type="component" value="Unassembled WGS sequence"/>
</dbReference>
<keyword evidence="2" id="KW-1185">Reference proteome</keyword>
<protein>
    <submittedName>
        <fullName evidence="1">Uncharacterized protein</fullName>
    </submittedName>
</protein>
<reference evidence="1 2" key="1">
    <citation type="journal article" date="2021" name="Commun. Biol.">
        <title>The genome of Shorea leprosula (Dipterocarpaceae) highlights the ecological relevance of drought in aseasonal tropical rainforests.</title>
        <authorList>
            <person name="Ng K.K.S."/>
            <person name="Kobayashi M.J."/>
            <person name="Fawcett J.A."/>
            <person name="Hatakeyama M."/>
            <person name="Paape T."/>
            <person name="Ng C.H."/>
            <person name="Ang C.C."/>
            <person name="Tnah L.H."/>
            <person name="Lee C.T."/>
            <person name="Nishiyama T."/>
            <person name="Sese J."/>
            <person name="O'Brien M.J."/>
            <person name="Copetti D."/>
            <person name="Mohd Noor M.I."/>
            <person name="Ong R.C."/>
            <person name="Putra M."/>
            <person name="Sireger I.Z."/>
            <person name="Indrioko S."/>
            <person name="Kosugi Y."/>
            <person name="Izuno A."/>
            <person name="Isagi Y."/>
            <person name="Lee S.L."/>
            <person name="Shimizu K.K."/>
        </authorList>
    </citation>
    <scope>NUCLEOTIDE SEQUENCE [LARGE SCALE GENOMIC DNA]</scope>
    <source>
        <strain evidence="1">214</strain>
    </source>
</reference>
<evidence type="ECO:0000313" key="2">
    <source>
        <dbReference type="Proteomes" id="UP001054252"/>
    </source>
</evidence>
<gene>
    <name evidence="1" type="ORF">SLEP1_g30574</name>
</gene>
<sequence length="111" mass="11671">MMLAQSAGVQAKWVRRSRRQGDLVQRKAGAVQSWRLMQIRCRAGAGVMIARDLGSGGTSGAEQGARAPAGAGARLGRAGDLGSGRRAQGAGCRVIDFWLAKQPLNPQTNDI</sequence>
<dbReference type="AlphaFoldDB" id="A0AAV5K722"/>
<dbReference type="EMBL" id="BPVZ01000055">
    <property type="protein sequence ID" value="GKV20450.1"/>
    <property type="molecule type" value="Genomic_DNA"/>
</dbReference>